<dbReference type="SMART" id="SM00788">
    <property type="entry name" value="Adenylsucc_synt"/>
    <property type="match status" value="1"/>
</dbReference>
<dbReference type="GO" id="GO:0004019">
    <property type="term" value="F:adenylosuccinate synthase activity"/>
    <property type="evidence" value="ECO:0007669"/>
    <property type="project" value="InterPro"/>
</dbReference>
<name>A0A3A8IL25_9BACT</name>
<dbReference type="GO" id="GO:0000166">
    <property type="term" value="F:nucleotide binding"/>
    <property type="evidence" value="ECO:0007669"/>
    <property type="project" value="InterPro"/>
</dbReference>
<gene>
    <name evidence="1" type="ORF">HMI49_06555</name>
</gene>
<accession>A0A3A8IL25</accession>
<sequence length="352" mass="37925">MAVTVVVVSGPIGAGKTTLAQGLARRFGALHLHSKDLLRGHGGDGSRRARQDLSITRDRETGGRWLVEGVLAALPGRCLAVSSRANKMSRLITVDAVSSKAQLDGLRARPGLRVVHIHLEVPEPEQALRCAEPDTFETAWAHPAERAVHELASLAELVVDTAKVPPEAVLVRVASRLGLYGRTGERLVDLVIPGLHGDVDTRPLTAQLAPHYEVLLRMGVPDPVPLREELEDAFARGHRVLIESAGTMASVCLAATGIAPGRVRRIVMVCRSEGPTFNWVGLREAASINGPTDLALVLAGDLASTNWAARRFDQLTDAARHHLEELERVAGAPVSFLAPSAQARHLIERRPW</sequence>
<proteinExistence type="predicted"/>
<dbReference type="OrthoDB" id="5524039at2"/>
<dbReference type="SUPFAM" id="SSF52540">
    <property type="entry name" value="P-loop containing nucleoside triphosphate hydrolases"/>
    <property type="match status" value="1"/>
</dbReference>
<dbReference type="Gene3D" id="3.40.50.300">
    <property type="entry name" value="P-loop containing nucleotide triphosphate hydrolases"/>
    <property type="match status" value="1"/>
</dbReference>
<dbReference type="RefSeq" id="WP_120524655.1">
    <property type="nucleotide sequence ID" value="NZ_JABFJV010000022.1"/>
</dbReference>
<dbReference type="AlphaFoldDB" id="A0A3A8IL25"/>
<evidence type="ECO:0000313" key="2">
    <source>
        <dbReference type="Proteomes" id="UP000563426"/>
    </source>
</evidence>
<comment type="caution">
    <text evidence="1">The sequence shown here is derived from an EMBL/GenBank/DDBJ whole genome shotgun (WGS) entry which is preliminary data.</text>
</comment>
<dbReference type="InterPro" id="IPR027417">
    <property type="entry name" value="P-loop_NTPase"/>
</dbReference>
<dbReference type="EMBL" id="JABFJV010000022">
    <property type="protein sequence ID" value="NOK32856.1"/>
    <property type="molecule type" value="Genomic_DNA"/>
</dbReference>
<reference evidence="1 2" key="1">
    <citation type="submission" date="2020-05" db="EMBL/GenBank/DDBJ databases">
        <authorList>
            <person name="Whitworth D."/>
        </authorList>
    </citation>
    <scope>NUCLEOTIDE SEQUENCE [LARGE SCALE GENOMIC DNA]</scope>
    <source>
        <strain evidence="1 2">AB043B</strain>
    </source>
</reference>
<dbReference type="GO" id="GO:0006164">
    <property type="term" value="P:purine nucleotide biosynthetic process"/>
    <property type="evidence" value="ECO:0007669"/>
    <property type="project" value="InterPro"/>
</dbReference>
<keyword evidence="2" id="KW-1185">Reference proteome</keyword>
<dbReference type="InterPro" id="IPR001114">
    <property type="entry name" value="Adenylosuccinate_synthetase"/>
</dbReference>
<dbReference type="Proteomes" id="UP000563426">
    <property type="component" value="Unassembled WGS sequence"/>
</dbReference>
<organism evidence="1 2">
    <name type="scientific">Corallococcus exercitus</name>
    <dbReference type="NCBI Taxonomy" id="2316736"/>
    <lineage>
        <taxon>Bacteria</taxon>
        <taxon>Pseudomonadati</taxon>
        <taxon>Myxococcota</taxon>
        <taxon>Myxococcia</taxon>
        <taxon>Myxococcales</taxon>
        <taxon>Cystobacterineae</taxon>
        <taxon>Myxococcaceae</taxon>
        <taxon>Corallococcus</taxon>
    </lineage>
</organism>
<evidence type="ECO:0000313" key="1">
    <source>
        <dbReference type="EMBL" id="NOK32856.1"/>
    </source>
</evidence>
<protein>
    <submittedName>
        <fullName evidence="1">Uncharacterized protein</fullName>
    </submittedName>
</protein>